<keyword evidence="1" id="KW-0812">Transmembrane</keyword>
<proteinExistence type="predicted"/>
<gene>
    <name evidence="2" type="ORF">DL796_06890</name>
</gene>
<feature type="transmembrane region" description="Helical" evidence="1">
    <location>
        <begin position="96"/>
        <end position="120"/>
    </location>
</feature>
<dbReference type="Proteomes" id="UP000247689">
    <property type="component" value="Unassembled WGS sequence"/>
</dbReference>
<reference evidence="2 3" key="1">
    <citation type="submission" date="2018-05" db="EMBL/GenBank/DDBJ databases">
        <title>Kangiella spongicola genome sequence.</title>
        <authorList>
            <person name="Maclea K.S."/>
            <person name="Goen A.E."/>
            <person name="Kelley C."/>
            <person name="Underriner A."/>
            <person name="Silverwood T."/>
            <person name="Trachtenberg A.M."/>
        </authorList>
    </citation>
    <scope>NUCLEOTIDE SEQUENCE [LARGE SCALE GENOMIC DNA]</scope>
    <source>
        <strain evidence="2 3">ATCC BAA-2076</strain>
    </source>
</reference>
<dbReference type="AlphaFoldDB" id="A0A318D8I0"/>
<comment type="caution">
    <text evidence="2">The sequence shown here is derived from an EMBL/GenBank/DDBJ whole genome shotgun (WGS) entry which is preliminary data.</text>
</comment>
<sequence>MGSEYILGRNMFLRNEQTIKKYKKSEKKLWLLLPFVLVLALGLKATFGIEFKVGIGLGVVISGWLLLISIAYLAHRHKVISLRTGYYFKHESKVKFYLILGITYFFIFLMLAIPFLLYYISN</sequence>
<protein>
    <submittedName>
        <fullName evidence="2">Uncharacterized protein</fullName>
    </submittedName>
</protein>
<keyword evidence="3" id="KW-1185">Reference proteome</keyword>
<accession>A0A318D8I0</accession>
<name>A0A318D8I0_9GAMM</name>
<evidence type="ECO:0000313" key="2">
    <source>
        <dbReference type="EMBL" id="PXF63167.1"/>
    </source>
</evidence>
<evidence type="ECO:0000313" key="3">
    <source>
        <dbReference type="Proteomes" id="UP000247689"/>
    </source>
</evidence>
<keyword evidence="1" id="KW-1133">Transmembrane helix</keyword>
<dbReference type="RefSeq" id="WP_110200970.1">
    <property type="nucleotide sequence ID" value="NZ_QICH01000002.1"/>
</dbReference>
<feature type="transmembrane region" description="Helical" evidence="1">
    <location>
        <begin position="55"/>
        <end position="75"/>
    </location>
</feature>
<feature type="transmembrane region" description="Helical" evidence="1">
    <location>
        <begin position="29"/>
        <end position="49"/>
    </location>
</feature>
<keyword evidence="1" id="KW-0472">Membrane</keyword>
<evidence type="ECO:0000256" key="1">
    <source>
        <dbReference type="SAM" id="Phobius"/>
    </source>
</evidence>
<organism evidence="2 3">
    <name type="scientific">Kangiella spongicola</name>
    <dbReference type="NCBI Taxonomy" id="796379"/>
    <lineage>
        <taxon>Bacteria</taxon>
        <taxon>Pseudomonadati</taxon>
        <taxon>Pseudomonadota</taxon>
        <taxon>Gammaproteobacteria</taxon>
        <taxon>Kangiellales</taxon>
        <taxon>Kangiellaceae</taxon>
        <taxon>Kangiella</taxon>
    </lineage>
</organism>
<dbReference type="EMBL" id="QICH01000002">
    <property type="protein sequence ID" value="PXF63167.1"/>
    <property type="molecule type" value="Genomic_DNA"/>
</dbReference>